<dbReference type="RefSeq" id="WP_090007222.1">
    <property type="nucleotide sequence ID" value="NZ_FNET01000008.1"/>
</dbReference>
<evidence type="ECO:0000313" key="2">
    <source>
        <dbReference type="Proteomes" id="UP000199682"/>
    </source>
</evidence>
<proteinExistence type="predicted"/>
<reference evidence="2" key="1">
    <citation type="submission" date="2016-10" db="EMBL/GenBank/DDBJ databases">
        <authorList>
            <person name="Varghese N."/>
            <person name="Submissions S."/>
        </authorList>
    </citation>
    <scope>NUCLEOTIDE SEQUENCE [LARGE SCALE GENOMIC DNA]</scope>
    <source>
        <strain evidence="2">DSM 44796</strain>
    </source>
</reference>
<sequence length="144" mass="15982">MGASGWIRYTEYDPDPVVVLNALHAQELAGGMYHWAEPSVPRPASVQELQELYGVHERLSLECTHSVLDIFDIHYGAEDVAWAMRPLDAATIQEKFGTLTPTRQQFDAVYEADELFCERASGCFTTLYVDGVPAETAVWGVTGD</sequence>
<organism evidence="1 2">
    <name type="scientific">Lentzea albidocapillata subsp. violacea</name>
    <dbReference type="NCBI Taxonomy" id="128104"/>
    <lineage>
        <taxon>Bacteria</taxon>
        <taxon>Bacillati</taxon>
        <taxon>Actinomycetota</taxon>
        <taxon>Actinomycetes</taxon>
        <taxon>Pseudonocardiales</taxon>
        <taxon>Pseudonocardiaceae</taxon>
        <taxon>Lentzea</taxon>
    </lineage>
</organism>
<evidence type="ECO:0008006" key="3">
    <source>
        <dbReference type="Google" id="ProtNLM"/>
    </source>
</evidence>
<protein>
    <recommendedName>
        <fullName evidence="3">Antirestriction protein (ArdA)</fullName>
    </recommendedName>
</protein>
<dbReference type="EMBL" id="FNET01000008">
    <property type="protein sequence ID" value="SDK95530.1"/>
    <property type="molecule type" value="Genomic_DNA"/>
</dbReference>
<evidence type="ECO:0000313" key="1">
    <source>
        <dbReference type="EMBL" id="SDK95530.1"/>
    </source>
</evidence>
<dbReference type="Proteomes" id="UP000199682">
    <property type="component" value="Unassembled WGS sequence"/>
</dbReference>
<gene>
    <name evidence="1" type="ORF">SAMN04488074_10882</name>
</gene>
<name>A0A1G9G4E0_9PSEU</name>
<dbReference type="AlphaFoldDB" id="A0A1G9G4E0"/>
<accession>A0A1G9G4E0</accession>